<comment type="caution">
    <text evidence="5">The sequence shown here is derived from an EMBL/GenBank/DDBJ whole genome shotgun (WGS) entry which is preliminary data.</text>
</comment>
<dbReference type="Proteomes" id="UP000318307">
    <property type="component" value="Unassembled WGS sequence"/>
</dbReference>
<dbReference type="PRINTS" id="PR00413">
    <property type="entry name" value="HADHALOGNASE"/>
</dbReference>
<organism evidence="5 6">
    <name type="scientific">Desulfobotulus alkaliphilus</name>
    <dbReference type="NCBI Taxonomy" id="622671"/>
    <lineage>
        <taxon>Bacteria</taxon>
        <taxon>Pseudomonadati</taxon>
        <taxon>Thermodesulfobacteriota</taxon>
        <taxon>Desulfobacteria</taxon>
        <taxon>Desulfobacterales</taxon>
        <taxon>Desulfobacteraceae</taxon>
        <taxon>Desulfobotulus</taxon>
    </lineage>
</organism>
<dbReference type="SFLD" id="SFLDG01129">
    <property type="entry name" value="C1.5:_HAD__Beta-PGM__Phosphata"/>
    <property type="match status" value="1"/>
</dbReference>
<dbReference type="InterPro" id="IPR041492">
    <property type="entry name" value="HAD_2"/>
</dbReference>
<dbReference type="Gene3D" id="1.10.150.240">
    <property type="entry name" value="Putative phosphatase, domain 2"/>
    <property type="match status" value="1"/>
</dbReference>
<name>A0A562S447_9BACT</name>
<evidence type="ECO:0000313" key="6">
    <source>
        <dbReference type="Proteomes" id="UP000318307"/>
    </source>
</evidence>
<dbReference type="AlphaFoldDB" id="A0A562S447"/>
<evidence type="ECO:0000256" key="4">
    <source>
        <dbReference type="ARBA" id="ARBA00013078"/>
    </source>
</evidence>
<evidence type="ECO:0000256" key="1">
    <source>
        <dbReference type="ARBA" id="ARBA00000830"/>
    </source>
</evidence>
<dbReference type="InterPro" id="IPR050155">
    <property type="entry name" value="HAD-like_hydrolase_sf"/>
</dbReference>
<dbReference type="NCBIfam" id="TIGR01509">
    <property type="entry name" value="HAD-SF-IA-v3"/>
    <property type="match status" value="1"/>
</dbReference>
<comment type="catalytic activity">
    <reaction evidence="1">
        <text>2-phosphoglycolate + H2O = glycolate + phosphate</text>
        <dbReference type="Rhea" id="RHEA:14369"/>
        <dbReference type="ChEBI" id="CHEBI:15377"/>
        <dbReference type="ChEBI" id="CHEBI:29805"/>
        <dbReference type="ChEBI" id="CHEBI:43474"/>
        <dbReference type="ChEBI" id="CHEBI:58033"/>
        <dbReference type="EC" id="3.1.3.18"/>
    </reaction>
</comment>
<dbReference type="SFLD" id="SFLDS00003">
    <property type="entry name" value="Haloacid_Dehalogenase"/>
    <property type="match status" value="1"/>
</dbReference>
<dbReference type="Pfam" id="PF13419">
    <property type="entry name" value="HAD_2"/>
    <property type="match status" value="1"/>
</dbReference>
<evidence type="ECO:0000256" key="2">
    <source>
        <dbReference type="ARBA" id="ARBA00004818"/>
    </source>
</evidence>
<sequence length="211" mass="24034">MQIFKNIRLVAFDCDGVMFDSTRANQTYYNTLLKYFDLPPMDEKDFHYVHMHTAAAAIDYLFKGRVDLEKVRGKQKNFHYPDLFPLMIEEPHLRKVLKILQTDFKTAVATNRSNTLRPLLDHFDLTKHFDMLITSMDVVRAKPWPDMLERLIGHFGINPENLLYIGDSPLDAQSALAAGCHFIGYGPEDLGAEVQITSLAGLPELVMKGCA</sequence>
<dbReference type="InterPro" id="IPR023198">
    <property type="entry name" value="PGP-like_dom2"/>
</dbReference>
<keyword evidence="5" id="KW-0378">Hydrolase</keyword>
<accession>A0A562S447</accession>
<proteinExistence type="inferred from homology"/>
<comment type="pathway">
    <text evidence="2">Organic acid metabolism; glycolate biosynthesis; glycolate from 2-phosphoglycolate: step 1/1.</text>
</comment>
<gene>
    <name evidence="5" type="ORF">LZ24_00781</name>
</gene>
<dbReference type="PANTHER" id="PTHR43434">
    <property type="entry name" value="PHOSPHOGLYCOLATE PHOSPHATASE"/>
    <property type="match status" value="1"/>
</dbReference>
<dbReference type="EMBL" id="VLLC01000004">
    <property type="protein sequence ID" value="TWI75330.1"/>
    <property type="molecule type" value="Genomic_DNA"/>
</dbReference>
<reference evidence="5 6" key="1">
    <citation type="submission" date="2019-07" db="EMBL/GenBank/DDBJ databases">
        <title>Genome sequencing of 100 strains of the haloalkaliphilic chemolithoautotrophic sulfur-oxidizing bacterium Thioalkalivibrio.</title>
        <authorList>
            <person name="Muyzer G."/>
        </authorList>
    </citation>
    <scope>NUCLEOTIDE SEQUENCE [LARGE SCALE GENOMIC DNA]</scope>
    <source>
        <strain evidence="5 6">ASO4-4</strain>
    </source>
</reference>
<protein>
    <recommendedName>
        <fullName evidence="4">phosphoglycolate phosphatase</fullName>
        <ecNumber evidence="4">3.1.3.18</ecNumber>
    </recommendedName>
</protein>
<dbReference type="GO" id="GO:0005829">
    <property type="term" value="C:cytosol"/>
    <property type="evidence" value="ECO:0007669"/>
    <property type="project" value="TreeGrafter"/>
</dbReference>
<dbReference type="GO" id="GO:0006281">
    <property type="term" value="P:DNA repair"/>
    <property type="evidence" value="ECO:0007669"/>
    <property type="project" value="TreeGrafter"/>
</dbReference>
<dbReference type="Gene3D" id="3.40.50.1000">
    <property type="entry name" value="HAD superfamily/HAD-like"/>
    <property type="match status" value="1"/>
</dbReference>
<evidence type="ECO:0000256" key="3">
    <source>
        <dbReference type="ARBA" id="ARBA00006171"/>
    </source>
</evidence>
<comment type="similarity">
    <text evidence="3">Belongs to the HAD-like hydrolase superfamily. CbbY/CbbZ/Gph/YieH family.</text>
</comment>
<evidence type="ECO:0000313" key="5">
    <source>
        <dbReference type="EMBL" id="TWI75330.1"/>
    </source>
</evidence>
<dbReference type="SUPFAM" id="SSF56784">
    <property type="entry name" value="HAD-like"/>
    <property type="match status" value="1"/>
</dbReference>
<dbReference type="PANTHER" id="PTHR43434:SF1">
    <property type="entry name" value="PHOSPHOGLYCOLATE PHOSPHATASE"/>
    <property type="match status" value="1"/>
</dbReference>
<dbReference type="RefSeq" id="WP_144682534.1">
    <property type="nucleotide sequence ID" value="NZ_VLLC01000004.1"/>
</dbReference>
<dbReference type="InterPro" id="IPR006439">
    <property type="entry name" value="HAD-SF_hydro_IA"/>
</dbReference>
<dbReference type="OrthoDB" id="9793014at2"/>
<dbReference type="InterPro" id="IPR023214">
    <property type="entry name" value="HAD_sf"/>
</dbReference>
<dbReference type="InterPro" id="IPR036412">
    <property type="entry name" value="HAD-like_sf"/>
</dbReference>
<keyword evidence="6" id="KW-1185">Reference proteome</keyword>
<dbReference type="EC" id="3.1.3.18" evidence="4"/>
<dbReference type="GO" id="GO:0008967">
    <property type="term" value="F:phosphoglycolate phosphatase activity"/>
    <property type="evidence" value="ECO:0007669"/>
    <property type="project" value="UniProtKB-EC"/>
</dbReference>